<dbReference type="GeneID" id="114239346"/>
<evidence type="ECO:0000313" key="2">
    <source>
        <dbReference type="RefSeq" id="XP_028025306.1"/>
    </source>
</evidence>
<gene>
    <name evidence="2" type="primary">LOC114239346</name>
</gene>
<name>A0A6J2J7B8_BOMMA</name>
<dbReference type="AlphaFoldDB" id="A0A6J2J7B8"/>
<sequence>MKTVKTQSMRWVRSAKSLKSIKSAHDDSVDPKVMEFKDYIEMATKQFLCPCPVVVRKSFQNDYFYKSSKGNDSKRKNNATLPREDAQNLDMNALSCCTDATSQASIEYKDTIVIETIYDNMNNLVEIVINKVSNVPRILMQLIGLMVPYFRKLNRINIRNCKTNVYTIHELRKMIPFSTITDVCLDGSTLSEINYATLLDSPIRLNHLSLSKCLISDDVCVQIASKLQLFGPAEANLLTLDLSINEITDVGATSLAEALKTNRNLRYLNLAGNRITDDGACSLFNYLIDFPLSCDEIVEKRRRRIGYLRAKRDLIMKYIGECDSKSFDEYSQISKKSTVKKRKTSATSVKGKGYSRKEKLKRSSLTDDDLNCKAEMMANEMLGPYMDPFGPGSIKIKDGESFCIGNLVLCYLNLAYNNLTYTSITKLHQVLIQQAQHKKHGQPGLIKIVLDGNDLPIACTELNQIYEILNKNISCFGSHTYSEGMRRKSRTARVSLYEHDEK</sequence>
<dbReference type="SUPFAM" id="SSF52047">
    <property type="entry name" value="RNI-like"/>
    <property type="match status" value="1"/>
</dbReference>
<dbReference type="PANTHER" id="PTHR46984:SF1">
    <property type="entry name" value="LEUCINE-RICH REPEAT-CONTAINING PROTEIN 71"/>
    <property type="match status" value="1"/>
</dbReference>
<dbReference type="InterPro" id="IPR032675">
    <property type="entry name" value="LRR_dom_sf"/>
</dbReference>
<dbReference type="Gene3D" id="3.80.10.10">
    <property type="entry name" value="Ribonuclease Inhibitor"/>
    <property type="match status" value="1"/>
</dbReference>
<dbReference type="KEGG" id="bman:114239346"/>
<reference evidence="2" key="1">
    <citation type="submission" date="2025-08" db="UniProtKB">
        <authorList>
            <consortium name="RefSeq"/>
        </authorList>
    </citation>
    <scope>IDENTIFICATION</scope>
    <source>
        <tissue evidence="2">Silk gland</tissue>
    </source>
</reference>
<dbReference type="InterPro" id="IPR053040">
    <property type="entry name" value="LRR-containing_protein_71"/>
</dbReference>
<dbReference type="OrthoDB" id="120976at2759"/>
<dbReference type="InterPro" id="IPR001611">
    <property type="entry name" value="Leu-rich_rpt"/>
</dbReference>
<dbReference type="PANTHER" id="PTHR46984">
    <property type="entry name" value="LEUCINE-RICH REPEAT-CONTAINING PROTEIN 71"/>
    <property type="match status" value="1"/>
</dbReference>
<dbReference type="Proteomes" id="UP000504629">
    <property type="component" value="Unplaced"/>
</dbReference>
<protein>
    <submittedName>
        <fullName evidence="2">Uncharacterized protein LOC114239346</fullName>
    </submittedName>
</protein>
<accession>A0A6J2J7B8</accession>
<dbReference type="SMART" id="SM00368">
    <property type="entry name" value="LRR_RI"/>
    <property type="match status" value="3"/>
</dbReference>
<proteinExistence type="predicted"/>
<dbReference type="Pfam" id="PF13516">
    <property type="entry name" value="LRR_6"/>
    <property type="match status" value="2"/>
</dbReference>
<evidence type="ECO:0000313" key="1">
    <source>
        <dbReference type="Proteomes" id="UP000504629"/>
    </source>
</evidence>
<dbReference type="RefSeq" id="XP_028025306.1">
    <property type="nucleotide sequence ID" value="XM_028169505.1"/>
</dbReference>
<organism evidence="1 2">
    <name type="scientific">Bombyx mandarina</name>
    <name type="common">Wild silk moth</name>
    <name type="synonym">Wild silkworm</name>
    <dbReference type="NCBI Taxonomy" id="7092"/>
    <lineage>
        <taxon>Eukaryota</taxon>
        <taxon>Metazoa</taxon>
        <taxon>Ecdysozoa</taxon>
        <taxon>Arthropoda</taxon>
        <taxon>Hexapoda</taxon>
        <taxon>Insecta</taxon>
        <taxon>Pterygota</taxon>
        <taxon>Neoptera</taxon>
        <taxon>Endopterygota</taxon>
        <taxon>Lepidoptera</taxon>
        <taxon>Glossata</taxon>
        <taxon>Ditrysia</taxon>
        <taxon>Bombycoidea</taxon>
        <taxon>Bombycidae</taxon>
        <taxon>Bombycinae</taxon>
        <taxon>Bombyx</taxon>
    </lineage>
</organism>
<keyword evidence="1" id="KW-1185">Reference proteome</keyword>